<dbReference type="InterPro" id="IPR000157">
    <property type="entry name" value="TIR_dom"/>
</dbReference>
<keyword evidence="1" id="KW-0812">Transmembrane</keyword>
<sequence>MSTELPCWDVFIIHASPDKQEAVKLYDLLTPELHVFLDKHSINPGEAWREVLDTALRGAYITVVLVSPRISNAHYAQEEITIIIDLMRRFPERHLVVPVFIEDLEEKSASALYGLRSRQGLFARTDEEREQTAARLVTLVRSRGKTARISWDDVWSSRTEPSNGREGGTEARILYPTLRFVADFGEEVQVRSPTELAEQLDRNPVNGRVFLYGRYYESSGWDSANPGLCAALRALTEQRYPNDKTAGLTAALYLLDPQRPYRSGTEVMDNLVSLATHLSLHSDLYQVALREPRHPLWLYLAARTESAVREGMHAFSAAFTSPHDESVTDDAVTTALSRLILWLRQMGGDVGLTFEGTYLSAPAEIAGLPYVKSVAIAAALTNPASILSVWVQERAPELSGLVGAWRRVHPRDPLTLAYAVGLGVRVGRFQIRTPADVVNPPAGLASALWGDDEGVRECVDSYLTTFHSVPLVIPTLDRLRAVPDDPYALRMATYVAGHAASFPDPADIVLYSLPGMLFDALHAAHPTDSIVLSAAEERVVDLLVVESMRALAAPKQRLERLSSFLRTVIPPGASQGVEAQLWSRFLLSLDDALVRAYCEGIADPRMALEVLRTADAHISAALAKTSFMNIPLRFAQRYSREEARARQLAATIDTRMAEELSHVNRTLAASEARARVYLKARARKVGYLSPVFRFVDRARLSTLVLLFGLIVFAVTAIILVAHFRRFAYEYGVIYPDEPRGAVDLYSAMLLGVNSVGLSDSPFMAVGLAMVSCFVVGVCLVSIPNRPLAAAGAMGGGLIATILIAFLRDSDDAIAISTTIIALVLAVFAMVVYSTRLWCTYQAETRREIERLGWPRHLADAFQQLQSTEHVALDRMEKTWRVSMRRAIALADTPELAVLPDAPEIKDRSAANWTVIENAVDATLKVGRV</sequence>
<dbReference type="InterPro" id="IPR035897">
    <property type="entry name" value="Toll_tir_struct_dom_sf"/>
</dbReference>
<accession>A0A841GNQ1</accession>
<dbReference type="SMART" id="SM00255">
    <property type="entry name" value="TIR"/>
    <property type="match status" value="1"/>
</dbReference>
<feature type="domain" description="TIR" evidence="2">
    <location>
        <begin position="6"/>
        <end position="141"/>
    </location>
</feature>
<dbReference type="PROSITE" id="PS50104">
    <property type="entry name" value="TIR"/>
    <property type="match status" value="1"/>
</dbReference>
<feature type="transmembrane region" description="Helical" evidence="1">
    <location>
        <begin position="812"/>
        <end position="832"/>
    </location>
</feature>
<dbReference type="AlphaFoldDB" id="A0A841GNQ1"/>
<dbReference type="EMBL" id="JACHIA010000004">
    <property type="protein sequence ID" value="MBB6070267.1"/>
    <property type="molecule type" value="Genomic_DNA"/>
</dbReference>
<comment type="caution">
    <text evidence="3">The sequence shown here is derived from an EMBL/GenBank/DDBJ whole genome shotgun (WGS) entry which is preliminary data.</text>
</comment>
<dbReference type="RefSeq" id="WP_170035664.1">
    <property type="nucleotide sequence ID" value="NZ_JABDTL010000001.1"/>
</dbReference>
<keyword evidence="1" id="KW-1133">Transmembrane helix</keyword>
<feature type="transmembrane region" description="Helical" evidence="1">
    <location>
        <begin position="703"/>
        <end position="723"/>
    </location>
</feature>
<dbReference type="Pfam" id="PF13676">
    <property type="entry name" value="TIR_2"/>
    <property type="match status" value="1"/>
</dbReference>
<reference evidence="3 4" key="1">
    <citation type="submission" date="2020-08" db="EMBL/GenBank/DDBJ databases">
        <title>Genomic Encyclopedia of Type Strains, Phase IV (KMG-IV): sequencing the most valuable type-strain genomes for metagenomic binning, comparative biology and taxonomic classification.</title>
        <authorList>
            <person name="Goeker M."/>
        </authorList>
    </citation>
    <scope>NUCLEOTIDE SEQUENCE [LARGE SCALE GENOMIC DNA]</scope>
    <source>
        <strain evidence="3 4">DSM 29007</strain>
    </source>
</reference>
<dbReference type="Gene3D" id="3.40.50.10140">
    <property type="entry name" value="Toll/interleukin-1 receptor homology (TIR) domain"/>
    <property type="match status" value="1"/>
</dbReference>
<organism evidence="3 4">
    <name type="scientific">Longimicrobium terrae</name>
    <dbReference type="NCBI Taxonomy" id="1639882"/>
    <lineage>
        <taxon>Bacteria</taxon>
        <taxon>Pseudomonadati</taxon>
        <taxon>Gemmatimonadota</taxon>
        <taxon>Longimicrobiia</taxon>
        <taxon>Longimicrobiales</taxon>
        <taxon>Longimicrobiaceae</taxon>
        <taxon>Longimicrobium</taxon>
    </lineage>
</organism>
<name>A0A841GNQ1_9BACT</name>
<dbReference type="GO" id="GO:0007165">
    <property type="term" value="P:signal transduction"/>
    <property type="evidence" value="ECO:0007669"/>
    <property type="project" value="InterPro"/>
</dbReference>
<keyword evidence="4" id="KW-1185">Reference proteome</keyword>
<evidence type="ECO:0000256" key="1">
    <source>
        <dbReference type="SAM" id="Phobius"/>
    </source>
</evidence>
<gene>
    <name evidence="3" type="ORF">HNQ61_001886</name>
</gene>
<protein>
    <recommendedName>
        <fullName evidence="2">TIR domain-containing protein</fullName>
    </recommendedName>
</protein>
<dbReference type="Proteomes" id="UP000582837">
    <property type="component" value="Unassembled WGS sequence"/>
</dbReference>
<keyword evidence="1" id="KW-0472">Membrane</keyword>
<proteinExistence type="predicted"/>
<feature type="transmembrane region" description="Helical" evidence="1">
    <location>
        <begin position="762"/>
        <end position="780"/>
    </location>
</feature>
<evidence type="ECO:0000313" key="3">
    <source>
        <dbReference type="EMBL" id="MBB6070267.1"/>
    </source>
</evidence>
<evidence type="ECO:0000313" key="4">
    <source>
        <dbReference type="Proteomes" id="UP000582837"/>
    </source>
</evidence>
<evidence type="ECO:0000259" key="2">
    <source>
        <dbReference type="PROSITE" id="PS50104"/>
    </source>
</evidence>
<dbReference type="SUPFAM" id="SSF52200">
    <property type="entry name" value="Toll/Interleukin receptor TIR domain"/>
    <property type="match status" value="1"/>
</dbReference>
<feature type="transmembrane region" description="Helical" evidence="1">
    <location>
        <begin position="787"/>
        <end position="806"/>
    </location>
</feature>